<dbReference type="InterPro" id="IPR051633">
    <property type="entry name" value="AceTr"/>
</dbReference>
<keyword evidence="4 7" id="KW-1133">Transmembrane helix</keyword>
<evidence type="ECO:0000256" key="1">
    <source>
        <dbReference type="ARBA" id="ARBA00004141"/>
    </source>
</evidence>
<dbReference type="AlphaFoldDB" id="A0A1V8SD01"/>
<feature type="transmembrane region" description="Helical" evidence="7">
    <location>
        <begin position="92"/>
        <end position="113"/>
    </location>
</feature>
<dbReference type="GO" id="GO:0005886">
    <property type="term" value="C:plasma membrane"/>
    <property type="evidence" value="ECO:0007669"/>
    <property type="project" value="TreeGrafter"/>
</dbReference>
<feature type="region of interest" description="Disordered" evidence="6">
    <location>
        <begin position="1"/>
        <end position="50"/>
    </location>
</feature>
<feature type="transmembrane region" description="Helical" evidence="7">
    <location>
        <begin position="60"/>
        <end position="80"/>
    </location>
</feature>
<evidence type="ECO:0000256" key="5">
    <source>
        <dbReference type="ARBA" id="ARBA00023136"/>
    </source>
</evidence>
<reference evidence="9" key="1">
    <citation type="submission" date="2017-03" db="EMBL/GenBank/DDBJ databases">
        <title>Genomes of endolithic fungi from Antarctica.</title>
        <authorList>
            <person name="Coleine C."/>
            <person name="Masonjones S."/>
            <person name="Stajich J.E."/>
        </authorList>
    </citation>
    <scope>NUCLEOTIDE SEQUENCE [LARGE SCALE GENOMIC DNA]</scope>
    <source>
        <strain evidence="9">CCFEE 5527</strain>
    </source>
</reference>
<evidence type="ECO:0000313" key="9">
    <source>
        <dbReference type="Proteomes" id="UP000192596"/>
    </source>
</evidence>
<evidence type="ECO:0000256" key="7">
    <source>
        <dbReference type="SAM" id="Phobius"/>
    </source>
</evidence>
<keyword evidence="5 7" id="KW-0472">Membrane</keyword>
<proteinExistence type="inferred from homology"/>
<dbReference type="GO" id="GO:0015123">
    <property type="term" value="F:acetate transmembrane transporter activity"/>
    <property type="evidence" value="ECO:0007669"/>
    <property type="project" value="TreeGrafter"/>
</dbReference>
<accession>A0A1V8SD01</accession>
<dbReference type="Pfam" id="PF01184">
    <property type="entry name" value="Gpr1_Fun34_YaaH"/>
    <property type="match status" value="1"/>
</dbReference>
<evidence type="ECO:0000256" key="6">
    <source>
        <dbReference type="SAM" id="MobiDB-lite"/>
    </source>
</evidence>
<evidence type="ECO:0000256" key="4">
    <source>
        <dbReference type="ARBA" id="ARBA00022989"/>
    </source>
</evidence>
<feature type="transmembrane region" description="Helical" evidence="7">
    <location>
        <begin position="119"/>
        <end position="142"/>
    </location>
</feature>
<evidence type="ECO:0000313" key="8">
    <source>
        <dbReference type="EMBL" id="OQN96691.1"/>
    </source>
</evidence>
<dbReference type="InterPro" id="IPR000791">
    <property type="entry name" value="Gpr1/Fun34/SatP-like"/>
</dbReference>
<evidence type="ECO:0000256" key="3">
    <source>
        <dbReference type="ARBA" id="ARBA00022692"/>
    </source>
</evidence>
<comment type="subcellular location">
    <subcellularLocation>
        <location evidence="1">Membrane</location>
        <topology evidence="1">Multi-pass membrane protein</topology>
    </subcellularLocation>
</comment>
<dbReference type="EMBL" id="NAJO01000063">
    <property type="protein sequence ID" value="OQN96691.1"/>
    <property type="molecule type" value="Genomic_DNA"/>
</dbReference>
<sequence length="210" mass="22437">MTERSDSIQPIHAGHGRASANDADHATMTLDPGASQQPHPAPERHTMSATHDSFANPTPLALMGFVISTFTFAMVLMDLTGNALDGMLSKPYNATLAIYAPVWGFAILTFFVFTLGANAVLAAVFFLLWAGAFSVSGAYWCLSLSKISTAQTLKKAGSALCFAAAALGWYYTVAVICAELTSFELPRSDLSRLRRAKKKSALPTAERGLN</sequence>
<evidence type="ECO:0000256" key="2">
    <source>
        <dbReference type="ARBA" id="ARBA00005587"/>
    </source>
</evidence>
<name>A0A1V8SD01_9PEZI</name>
<dbReference type="InParanoid" id="A0A1V8SD01"/>
<dbReference type="PANTHER" id="PTHR31123">
    <property type="entry name" value="ACCUMULATION OF DYADS PROTEIN 2-RELATED"/>
    <property type="match status" value="1"/>
</dbReference>
<comment type="caution">
    <text evidence="8">The sequence shown here is derived from an EMBL/GenBank/DDBJ whole genome shotgun (WGS) entry which is preliminary data.</text>
</comment>
<gene>
    <name evidence="8" type="ORF">B0A48_17331</name>
</gene>
<organism evidence="8 9">
    <name type="scientific">Cryoendolithus antarcticus</name>
    <dbReference type="NCBI Taxonomy" id="1507870"/>
    <lineage>
        <taxon>Eukaryota</taxon>
        <taxon>Fungi</taxon>
        <taxon>Dikarya</taxon>
        <taxon>Ascomycota</taxon>
        <taxon>Pezizomycotina</taxon>
        <taxon>Dothideomycetes</taxon>
        <taxon>Dothideomycetidae</taxon>
        <taxon>Cladosporiales</taxon>
        <taxon>Cladosporiaceae</taxon>
        <taxon>Cryoendolithus</taxon>
    </lineage>
</organism>
<dbReference type="OrthoDB" id="3648309at2759"/>
<protein>
    <submittedName>
        <fullName evidence="8">Uncharacterized protein</fullName>
    </submittedName>
</protein>
<dbReference type="STRING" id="1507870.A0A1V8SD01"/>
<comment type="similarity">
    <text evidence="2">Belongs to the acetate uptake transporter (AceTr) (TC 2.A.96) family.</text>
</comment>
<dbReference type="Proteomes" id="UP000192596">
    <property type="component" value="Unassembled WGS sequence"/>
</dbReference>
<keyword evidence="9" id="KW-1185">Reference proteome</keyword>
<dbReference type="PANTHER" id="PTHR31123:SF4">
    <property type="entry name" value="PROTEIN ALCS"/>
    <property type="match status" value="1"/>
</dbReference>
<keyword evidence="3 7" id="KW-0812">Transmembrane</keyword>
<feature type="transmembrane region" description="Helical" evidence="7">
    <location>
        <begin position="162"/>
        <end position="183"/>
    </location>
</feature>